<comment type="similarity">
    <text evidence="2">Belongs to the autoinducer-2 exporter (AI-2E) (TC 2.A.86) family.</text>
</comment>
<evidence type="ECO:0000256" key="1">
    <source>
        <dbReference type="ARBA" id="ARBA00004651"/>
    </source>
</evidence>
<accession>A0AA41YV70</accession>
<evidence type="ECO:0000256" key="3">
    <source>
        <dbReference type="ARBA" id="ARBA00022448"/>
    </source>
</evidence>
<comment type="subcellular location">
    <subcellularLocation>
        <location evidence="1">Cell membrane</location>
        <topology evidence="1">Multi-pass membrane protein</topology>
    </subcellularLocation>
</comment>
<keyword evidence="3" id="KW-0813">Transport</keyword>
<dbReference type="Proteomes" id="UP001165667">
    <property type="component" value="Unassembled WGS sequence"/>
</dbReference>
<organism evidence="9 10">
    <name type="scientific">Lichenifustis flavocetrariae</name>
    <dbReference type="NCBI Taxonomy" id="2949735"/>
    <lineage>
        <taxon>Bacteria</taxon>
        <taxon>Pseudomonadati</taxon>
        <taxon>Pseudomonadota</taxon>
        <taxon>Alphaproteobacteria</taxon>
        <taxon>Hyphomicrobiales</taxon>
        <taxon>Lichenihabitantaceae</taxon>
        <taxon>Lichenifustis</taxon>
    </lineage>
</organism>
<keyword evidence="7 8" id="KW-0472">Membrane</keyword>
<dbReference type="AlphaFoldDB" id="A0AA41YV70"/>
<evidence type="ECO:0000313" key="9">
    <source>
        <dbReference type="EMBL" id="MCW6507920.1"/>
    </source>
</evidence>
<dbReference type="Pfam" id="PF01594">
    <property type="entry name" value="AI-2E_transport"/>
    <property type="match status" value="1"/>
</dbReference>
<sequence>MARVNASIPPAERDGTRTVITVGAVIAALYFGREIFVPIALAILLSFVLAPAVRKLHAVGLGRVFPVMFATLTAFAVIATLAAVMAAQLRDVAADLPRYEDTVTKKVTSLRGATSGGALQKIEDAVTRVNGALNKEPRAQASVNAGQAQSPEEAPAARAPIQVEVQKPVSSFDTLSAVVSPLLHPLGTGGIVVIFVIFILLQREDLRNRLIRLFGASDLHRTTAAIDDGAKRLSRYLLIQSLLNATTGLLIGVAAFAIGVPNPILWGILFGCMRFVPYLGPIIGGALPCLFAAAVDPGWSMALWMAGTVVVLELLVGQFLEPLLYGHNTGLSPVAVVVSATFWTVLWGPIGLLLATPLTVCLVVIGRHVDQLEFLDVLLGDRPPLSAPETFYQRMLANDPTEVSDQAQECLKSMSLTDYYDSVVLPGLLLAQGDVATERLSVDRQIQIRDATAEVIEDLNDQDEPAEGAGQQRLRRLLGARETDDHGASETLDEVPVPAAWQQGGAVLCIGGRGPLDDCAASILAQVLSERGMGARAESYAALSKGSIGQLDVASARLICLSCLDGTSSAYLRFAIRRIRRHAPRAKIMIGAWWLQTAEEGGSQPAQAPASLVDPFATTIVDAVRFCLAEASALPDEELSSVADMQPDLAAAS</sequence>
<feature type="transmembrane region" description="Helical" evidence="8">
    <location>
        <begin position="35"/>
        <end position="53"/>
    </location>
</feature>
<feature type="transmembrane region" description="Helical" evidence="8">
    <location>
        <begin position="242"/>
        <end position="269"/>
    </location>
</feature>
<dbReference type="PANTHER" id="PTHR21716:SF53">
    <property type="entry name" value="PERMEASE PERM-RELATED"/>
    <property type="match status" value="1"/>
</dbReference>
<dbReference type="GO" id="GO:0005886">
    <property type="term" value="C:plasma membrane"/>
    <property type="evidence" value="ECO:0007669"/>
    <property type="project" value="UniProtKB-SubCell"/>
</dbReference>
<evidence type="ECO:0000256" key="4">
    <source>
        <dbReference type="ARBA" id="ARBA00022475"/>
    </source>
</evidence>
<proteinExistence type="inferred from homology"/>
<protein>
    <submittedName>
        <fullName evidence="9">AI-2E family transporter</fullName>
    </submittedName>
</protein>
<keyword evidence="4" id="KW-1003">Cell membrane</keyword>
<evidence type="ECO:0000256" key="5">
    <source>
        <dbReference type="ARBA" id="ARBA00022692"/>
    </source>
</evidence>
<comment type="caution">
    <text evidence="9">The sequence shown here is derived from an EMBL/GenBank/DDBJ whole genome shotgun (WGS) entry which is preliminary data.</text>
</comment>
<feature type="transmembrane region" description="Helical" evidence="8">
    <location>
        <begin position="275"/>
        <end position="295"/>
    </location>
</feature>
<dbReference type="PANTHER" id="PTHR21716">
    <property type="entry name" value="TRANSMEMBRANE PROTEIN"/>
    <property type="match status" value="1"/>
</dbReference>
<reference evidence="9" key="1">
    <citation type="submission" date="2022-05" db="EMBL/GenBank/DDBJ databases">
        <authorList>
            <person name="Pankratov T."/>
        </authorList>
    </citation>
    <scope>NUCLEOTIDE SEQUENCE</scope>
    <source>
        <strain evidence="9">BP6-180914</strain>
    </source>
</reference>
<feature type="transmembrane region" description="Helical" evidence="8">
    <location>
        <begin position="182"/>
        <end position="201"/>
    </location>
</feature>
<name>A0AA41YV70_9HYPH</name>
<keyword evidence="10" id="KW-1185">Reference proteome</keyword>
<evidence type="ECO:0000256" key="6">
    <source>
        <dbReference type="ARBA" id="ARBA00022989"/>
    </source>
</evidence>
<keyword evidence="6 8" id="KW-1133">Transmembrane helix</keyword>
<evidence type="ECO:0000256" key="8">
    <source>
        <dbReference type="SAM" id="Phobius"/>
    </source>
</evidence>
<feature type="transmembrane region" description="Helical" evidence="8">
    <location>
        <begin position="302"/>
        <end position="320"/>
    </location>
</feature>
<evidence type="ECO:0000256" key="2">
    <source>
        <dbReference type="ARBA" id="ARBA00009773"/>
    </source>
</evidence>
<feature type="transmembrane region" description="Helical" evidence="8">
    <location>
        <begin position="65"/>
        <end position="89"/>
    </location>
</feature>
<gene>
    <name evidence="9" type="ORF">M8523_07790</name>
</gene>
<feature type="transmembrane region" description="Helical" evidence="8">
    <location>
        <begin position="340"/>
        <end position="365"/>
    </location>
</feature>
<evidence type="ECO:0000313" key="10">
    <source>
        <dbReference type="Proteomes" id="UP001165667"/>
    </source>
</evidence>
<dbReference type="EMBL" id="JAMOIM010000004">
    <property type="protein sequence ID" value="MCW6507920.1"/>
    <property type="molecule type" value="Genomic_DNA"/>
</dbReference>
<dbReference type="RefSeq" id="WP_282584288.1">
    <property type="nucleotide sequence ID" value="NZ_JAMOIM010000004.1"/>
</dbReference>
<evidence type="ECO:0000256" key="7">
    <source>
        <dbReference type="ARBA" id="ARBA00023136"/>
    </source>
</evidence>
<keyword evidence="5 8" id="KW-0812">Transmembrane</keyword>
<dbReference type="InterPro" id="IPR002549">
    <property type="entry name" value="AI-2E-like"/>
</dbReference>